<comment type="caution">
    <text evidence="1">The sequence shown here is derived from an EMBL/GenBank/DDBJ whole genome shotgun (WGS) entry which is preliminary data.</text>
</comment>
<protein>
    <submittedName>
        <fullName evidence="1">Uncharacterized protein</fullName>
    </submittedName>
</protein>
<gene>
    <name evidence="1" type="ORF">Pint_28131</name>
</gene>
<sequence>MEAVQHFVLVHGACHGACPKRLDEIVSISDYVQPLMEFIDSLNQEEKVILVGHSYGGISISLAMEKFPEKILVAVFVSAYMPPYKSPPGTLILEYFNSTPVESLLDCQLTFNQGLENPPTSAIFGPEYMKTTAYKHCQLEDLELGKTLVRPTGLFLEDLSKESLLTKEKYGSVDRVFIMCEEDEVMKEDFQRMMIQNQQPKEVKKISEAGHMVMLSRPREFSQTILDIAVNYK</sequence>
<organism evidence="1 2">
    <name type="scientific">Pistacia integerrima</name>
    <dbReference type="NCBI Taxonomy" id="434235"/>
    <lineage>
        <taxon>Eukaryota</taxon>
        <taxon>Viridiplantae</taxon>
        <taxon>Streptophyta</taxon>
        <taxon>Embryophyta</taxon>
        <taxon>Tracheophyta</taxon>
        <taxon>Spermatophyta</taxon>
        <taxon>Magnoliopsida</taxon>
        <taxon>eudicotyledons</taxon>
        <taxon>Gunneridae</taxon>
        <taxon>Pentapetalae</taxon>
        <taxon>rosids</taxon>
        <taxon>malvids</taxon>
        <taxon>Sapindales</taxon>
        <taxon>Anacardiaceae</taxon>
        <taxon>Pistacia</taxon>
    </lineage>
</organism>
<name>A0ACC0YM02_9ROSI</name>
<dbReference type="EMBL" id="CM047740">
    <property type="protein sequence ID" value="KAJ0039487.1"/>
    <property type="molecule type" value="Genomic_DNA"/>
</dbReference>
<reference evidence="2" key="1">
    <citation type="journal article" date="2023" name="G3 (Bethesda)">
        <title>Genome assembly and association tests identify interacting loci associated with vigor, precocity, and sex in interspecific pistachio rootstocks.</title>
        <authorList>
            <person name="Palmer W."/>
            <person name="Jacygrad E."/>
            <person name="Sagayaradj S."/>
            <person name="Cavanaugh K."/>
            <person name="Han R."/>
            <person name="Bertier L."/>
            <person name="Beede B."/>
            <person name="Kafkas S."/>
            <person name="Golino D."/>
            <person name="Preece J."/>
            <person name="Michelmore R."/>
        </authorList>
    </citation>
    <scope>NUCLEOTIDE SEQUENCE [LARGE SCALE GENOMIC DNA]</scope>
</reference>
<proteinExistence type="predicted"/>
<evidence type="ECO:0000313" key="1">
    <source>
        <dbReference type="EMBL" id="KAJ0039487.1"/>
    </source>
</evidence>
<dbReference type="Proteomes" id="UP001163603">
    <property type="component" value="Chromosome 5"/>
</dbReference>
<evidence type="ECO:0000313" key="2">
    <source>
        <dbReference type="Proteomes" id="UP001163603"/>
    </source>
</evidence>
<accession>A0ACC0YM02</accession>
<keyword evidence="2" id="KW-1185">Reference proteome</keyword>